<dbReference type="EMBL" id="CANHGI010000002">
    <property type="protein sequence ID" value="CAI5442991.1"/>
    <property type="molecule type" value="Genomic_DNA"/>
</dbReference>
<proteinExistence type="predicted"/>
<feature type="compositionally biased region" description="Low complexity" evidence="1">
    <location>
        <begin position="55"/>
        <end position="109"/>
    </location>
</feature>
<feature type="region of interest" description="Disordered" evidence="1">
    <location>
        <begin position="242"/>
        <end position="281"/>
    </location>
</feature>
<keyword evidence="2" id="KW-1133">Transmembrane helix</keyword>
<feature type="region of interest" description="Disordered" evidence="1">
    <location>
        <begin position="23"/>
        <end position="139"/>
    </location>
</feature>
<feature type="compositionally biased region" description="Polar residues" evidence="1">
    <location>
        <begin position="29"/>
        <end position="38"/>
    </location>
</feature>
<evidence type="ECO:0000256" key="1">
    <source>
        <dbReference type="SAM" id="MobiDB-lite"/>
    </source>
</evidence>
<protein>
    <submittedName>
        <fullName evidence="4">Uncharacterized protein</fullName>
    </submittedName>
</protein>
<evidence type="ECO:0000256" key="2">
    <source>
        <dbReference type="SAM" id="Phobius"/>
    </source>
</evidence>
<feature type="transmembrane region" description="Helical" evidence="2">
    <location>
        <begin position="195"/>
        <end position="218"/>
    </location>
</feature>
<gene>
    <name evidence="4" type="ORF">CAMP_LOCUS5628</name>
</gene>
<feature type="compositionally biased region" description="Polar residues" evidence="1">
    <location>
        <begin position="355"/>
        <end position="373"/>
    </location>
</feature>
<organism evidence="4 5">
    <name type="scientific">Caenorhabditis angaria</name>
    <dbReference type="NCBI Taxonomy" id="860376"/>
    <lineage>
        <taxon>Eukaryota</taxon>
        <taxon>Metazoa</taxon>
        <taxon>Ecdysozoa</taxon>
        <taxon>Nematoda</taxon>
        <taxon>Chromadorea</taxon>
        <taxon>Rhabditida</taxon>
        <taxon>Rhabditina</taxon>
        <taxon>Rhabditomorpha</taxon>
        <taxon>Rhabditoidea</taxon>
        <taxon>Rhabditidae</taxon>
        <taxon>Peloderinae</taxon>
        <taxon>Caenorhabditis</taxon>
    </lineage>
</organism>
<evidence type="ECO:0000313" key="5">
    <source>
        <dbReference type="Proteomes" id="UP001152747"/>
    </source>
</evidence>
<dbReference type="AlphaFoldDB" id="A0A9P1N0C5"/>
<feature type="chain" id="PRO_5040178739" evidence="3">
    <location>
        <begin position="23"/>
        <end position="398"/>
    </location>
</feature>
<keyword evidence="2" id="KW-0812">Transmembrane</keyword>
<feature type="signal peptide" evidence="3">
    <location>
        <begin position="1"/>
        <end position="22"/>
    </location>
</feature>
<evidence type="ECO:0000256" key="3">
    <source>
        <dbReference type="SAM" id="SignalP"/>
    </source>
</evidence>
<keyword evidence="5" id="KW-1185">Reference proteome</keyword>
<feature type="compositionally biased region" description="Low complexity" evidence="1">
    <location>
        <begin position="117"/>
        <end position="139"/>
    </location>
</feature>
<keyword evidence="3" id="KW-0732">Signal</keyword>
<feature type="region of interest" description="Disordered" evidence="1">
    <location>
        <begin position="355"/>
        <end position="398"/>
    </location>
</feature>
<comment type="caution">
    <text evidence="4">The sequence shown here is derived from an EMBL/GenBank/DDBJ whole genome shotgun (WGS) entry which is preliminary data.</text>
</comment>
<keyword evidence="2" id="KW-0472">Membrane</keyword>
<feature type="compositionally biased region" description="Basic and acidic residues" evidence="1">
    <location>
        <begin position="248"/>
        <end position="279"/>
    </location>
</feature>
<evidence type="ECO:0000313" key="4">
    <source>
        <dbReference type="EMBL" id="CAI5442991.1"/>
    </source>
</evidence>
<name>A0A9P1N0C5_9PELO</name>
<sequence>MRIPQIALVIFTILAIAQSARSGKPIKNGNGNNSTSAPKQFPNPGPGPGPEATQTSKPTTPIKTSSTKTKPTTKTPSTTAAPAPTSVTPTKSTDAPTSTSVETSTTIEEIITEDDLNATTSSQSTNATTASTTVVLTSPPTTAPPIPATTPKPVQNGDLFVCSDDPSEQKCEKFCEKRNMEPGVTKDDNYETPTYFWICLIFLVLFFIATIVAIYFYSRYKRQLNLIRGKKPVNEILLQQQQQGFAPKEQDAKELFDEKDEKKSGGKAKKFDKNDPATRERHRRYIQQCKQQELEDGDLRNFAKSGTIFIPHAVNDAAFTKKCEAPDNIQLERVFYDPSGNEVFDIGSDVDNIELNPSTVGTSENDTSKLSAETKSSASRSKIKTTKSKAKDKSLKSG</sequence>
<dbReference type="Proteomes" id="UP001152747">
    <property type="component" value="Unassembled WGS sequence"/>
</dbReference>
<feature type="compositionally biased region" description="Basic and acidic residues" evidence="1">
    <location>
        <begin position="389"/>
        <end position="398"/>
    </location>
</feature>
<reference evidence="4" key="1">
    <citation type="submission" date="2022-11" db="EMBL/GenBank/DDBJ databases">
        <authorList>
            <person name="Kikuchi T."/>
        </authorList>
    </citation>
    <scope>NUCLEOTIDE SEQUENCE</scope>
    <source>
        <strain evidence="4">PS1010</strain>
    </source>
</reference>
<accession>A0A9P1N0C5</accession>